<dbReference type="GO" id="GO:0016787">
    <property type="term" value="F:hydrolase activity"/>
    <property type="evidence" value="ECO:0007669"/>
    <property type="project" value="UniProtKB-KW"/>
</dbReference>
<dbReference type="GeneID" id="105364720"/>
<dbReference type="RefSeq" id="XP_011501030.1">
    <property type="nucleotide sequence ID" value="XM_011502728.1"/>
</dbReference>
<dbReference type="Proteomes" id="UP000695007">
    <property type="component" value="Unplaced"/>
</dbReference>
<keyword evidence="4" id="KW-1185">Reference proteome</keyword>
<gene>
    <name evidence="5" type="primary">LOC105364720</name>
</gene>
<comment type="similarity">
    <text evidence="1">Belongs to the AB hydrolase superfamily.</text>
</comment>
<protein>
    <submittedName>
        <fullName evidence="5">Serine hydrolase-like protein</fullName>
    </submittedName>
</protein>
<reference evidence="5" key="1">
    <citation type="submission" date="2025-08" db="UniProtKB">
        <authorList>
            <consortium name="RefSeq"/>
        </authorList>
    </citation>
    <scope>IDENTIFICATION</scope>
</reference>
<evidence type="ECO:0000313" key="5">
    <source>
        <dbReference type="RefSeq" id="XP_011501030.1"/>
    </source>
</evidence>
<name>A0AAJ7DYG5_9HYME</name>
<organism evidence="4 5">
    <name type="scientific">Ceratosolen solmsi marchali</name>
    <dbReference type="NCBI Taxonomy" id="326594"/>
    <lineage>
        <taxon>Eukaryota</taxon>
        <taxon>Metazoa</taxon>
        <taxon>Ecdysozoa</taxon>
        <taxon>Arthropoda</taxon>
        <taxon>Hexapoda</taxon>
        <taxon>Insecta</taxon>
        <taxon>Pterygota</taxon>
        <taxon>Neoptera</taxon>
        <taxon>Endopterygota</taxon>
        <taxon>Hymenoptera</taxon>
        <taxon>Apocrita</taxon>
        <taxon>Proctotrupomorpha</taxon>
        <taxon>Chalcidoidea</taxon>
        <taxon>Agaonidae</taxon>
        <taxon>Agaoninae</taxon>
        <taxon>Ceratosolen</taxon>
    </lineage>
</organism>
<proteinExistence type="inferred from homology"/>
<dbReference type="SUPFAM" id="SSF53474">
    <property type="entry name" value="alpha/beta-Hydrolases"/>
    <property type="match status" value="1"/>
</dbReference>
<dbReference type="InterPro" id="IPR029058">
    <property type="entry name" value="AB_hydrolase_fold"/>
</dbReference>
<sequence>MKTLSTFNLKVPWGHIAVKAWGNIKNTGVLMVHGTLDNAGAFDRLVALLPHDFYYVSIDLPGHGFSSHYQNGIKLSFFTYVLAIKYVLDELQWKHAFYIGHSLGAQLGLFFSLIYPKRIQKLVLIDSIIPELIVKDEIISRIKKEYEFISKKYKQNNLHHYTKEEVMFALKYLRKNCLTSEAAEALFERSVTKVNENSYIYNRDIRAKIFIIPFMGFDQYLHVLNEINGEILILATDTLLYKRHIIFELLNFFKSYNIHVIRIRGNHDVHNNYPERISEHISRFIKHFSSKL</sequence>
<dbReference type="KEGG" id="csol:105364720"/>
<dbReference type="Pfam" id="PF00561">
    <property type="entry name" value="Abhydrolase_1"/>
    <property type="match status" value="1"/>
</dbReference>
<dbReference type="InterPro" id="IPR050266">
    <property type="entry name" value="AB_hydrolase_sf"/>
</dbReference>
<evidence type="ECO:0000256" key="2">
    <source>
        <dbReference type="ARBA" id="ARBA00022801"/>
    </source>
</evidence>
<dbReference type="GO" id="GO:0016020">
    <property type="term" value="C:membrane"/>
    <property type="evidence" value="ECO:0007669"/>
    <property type="project" value="TreeGrafter"/>
</dbReference>
<dbReference type="AlphaFoldDB" id="A0AAJ7DYG5"/>
<evidence type="ECO:0000259" key="3">
    <source>
        <dbReference type="Pfam" id="PF00561"/>
    </source>
</evidence>
<evidence type="ECO:0000256" key="1">
    <source>
        <dbReference type="ARBA" id="ARBA00008645"/>
    </source>
</evidence>
<accession>A0AAJ7DYG5</accession>
<dbReference type="PRINTS" id="PR00111">
    <property type="entry name" value="ABHYDROLASE"/>
</dbReference>
<evidence type="ECO:0000313" key="4">
    <source>
        <dbReference type="Proteomes" id="UP000695007"/>
    </source>
</evidence>
<dbReference type="InterPro" id="IPR000073">
    <property type="entry name" value="AB_hydrolase_1"/>
</dbReference>
<feature type="domain" description="AB hydrolase-1" evidence="3">
    <location>
        <begin position="29"/>
        <end position="187"/>
    </location>
</feature>
<dbReference type="PANTHER" id="PTHR43798:SF14">
    <property type="entry name" value="SERINE HYDROLASE-LIKE PROTEIN DDB_G0286239"/>
    <property type="match status" value="1"/>
</dbReference>
<dbReference type="PANTHER" id="PTHR43798">
    <property type="entry name" value="MONOACYLGLYCEROL LIPASE"/>
    <property type="match status" value="1"/>
</dbReference>
<dbReference type="Gene3D" id="3.40.50.1820">
    <property type="entry name" value="alpha/beta hydrolase"/>
    <property type="match status" value="1"/>
</dbReference>
<keyword evidence="2" id="KW-0378">Hydrolase</keyword>